<dbReference type="Proteomes" id="UP000580654">
    <property type="component" value="Unassembled WGS sequence"/>
</dbReference>
<dbReference type="Gene3D" id="3.20.20.80">
    <property type="entry name" value="Glycosidases"/>
    <property type="match status" value="1"/>
</dbReference>
<dbReference type="GO" id="GO:0006080">
    <property type="term" value="P:substituted mannan metabolic process"/>
    <property type="evidence" value="ECO:0007669"/>
    <property type="project" value="InterPro"/>
</dbReference>
<evidence type="ECO:0000256" key="5">
    <source>
        <dbReference type="SAM" id="MobiDB-lite"/>
    </source>
</evidence>
<feature type="region of interest" description="Disordered" evidence="5">
    <location>
        <begin position="287"/>
        <end position="322"/>
    </location>
</feature>
<dbReference type="PANTHER" id="PTHR40079:SF4">
    <property type="entry name" value="GH26 DOMAIN-CONTAINING PROTEIN-RELATED"/>
    <property type="match status" value="1"/>
</dbReference>
<comment type="similarity">
    <text evidence="1 4">Belongs to the glycosyl hydrolase 26 family.</text>
</comment>
<evidence type="ECO:0000256" key="2">
    <source>
        <dbReference type="ARBA" id="ARBA00022801"/>
    </source>
</evidence>
<dbReference type="RefSeq" id="WP_184512600.1">
    <property type="nucleotide sequence ID" value="NZ_JACIJD010000001.1"/>
</dbReference>
<accession>A0A840XXR7</accession>
<name>A0A840XXR7_9PROT</name>
<reference evidence="7 8" key="1">
    <citation type="submission" date="2020-08" db="EMBL/GenBank/DDBJ databases">
        <title>Genomic Encyclopedia of Type Strains, Phase IV (KMG-IV): sequencing the most valuable type-strain genomes for metagenomic binning, comparative biology and taxonomic classification.</title>
        <authorList>
            <person name="Goeker M."/>
        </authorList>
    </citation>
    <scope>NUCLEOTIDE SEQUENCE [LARGE SCALE GENOMIC DNA]</scope>
    <source>
        <strain evidence="7 8">DSM 25622</strain>
    </source>
</reference>
<evidence type="ECO:0000313" key="7">
    <source>
        <dbReference type="EMBL" id="MBB5692020.1"/>
    </source>
</evidence>
<dbReference type="SUPFAM" id="SSF51445">
    <property type="entry name" value="(Trans)glycosidases"/>
    <property type="match status" value="1"/>
</dbReference>
<dbReference type="InterPro" id="IPR011049">
    <property type="entry name" value="Serralysin-like_metalloprot_C"/>
</dbReference>
<dbReference type="Pfam" id="PF00353">
    <property type="entry name" value="HemolysinCabind"/>
    <property type="match status" value="2"/>
</dbReference>
<feature type="active site" description="Nucleophile" evidence="4">
    <location>
        <position position="222"/>
    </location>
</feature>
<evidence type="ECO:0000256" key="4">
    <source>
        <dbReference type="PROSITE-ProRule" id="PRU01100"/>
    </source>
</evidence>
<dbReference type="InterPro" id="IPR017853">
    <property type="entry name" value="GH"/>
</dbReference>
<dbReference type="SUPFAM" id="SSF51120">
    <property type="entry name" value="beta-Roll"/>
    <property type="match status" value="1"/>
</dbReference>
<keyword evidence="2 4" id="KW-0378">Hydrolase</keyword>
<keyword evidence="8" id="KW-1185">Reference proteome</keyword>
<dbReference type="AlphaFoldDB" id="A0A840XXR7"/>
<dbReference type="PRINTS" id="PR00313">
    <property type="entry name" value="CABNDNGRPT"/>
</dbReference>
<organism evidence="7 8">
    <name type="scientific">Muricoccus pecuniae</name>
    <dbReference type="NCBI Taxonomy" id="693023"/>
    <lineage>
        <taxon>Bacteria</taxon>
        <taxon>Pseudomonadati</taxon>
        <taxon>Pseudomonadota</taxon>
        <taxon>Alphaproteobacteria</taxon>
        <taxon>Acetobacterales</taxon>
        <taxon>Roseomonadaceae</taxon>
        <taxon>Muricoccus</taxon>
    </lineage>
</organism>
<dbReference type="Gene3D" id="2.150.10.10">
    <property type="entry name" value="Serralysin-like metalloprotease, C-terminal"/>
    <property type="match status" value="2"/>
</dbReference>
<dbReference type="GO" id="GO:0005509">
    <property type="term" value="F:calcium ion binding"/>
    <property type="evidence" value="ECO:0007669"/>
    <property type="project" value="InterPro"/>
</dbReference>
<dbReference type="GO" id="GO:0016985">
    <property type="term" value="F:mannan endo-1,4-beta-mannosidase activity"/>
    <property type="evidence" value="ECO:0007669"/>
    <property type="project" value="InterPro"/>
</dbReference>
<proteinExistence type="inferred from homology"/>
<sequence>MTLRGVYVGNSPTALQQFENWLGSEIETVHGVVGMANWSDFTNSANWMTNTLWKGINERVHWSVPIMVTDGSASLAQAARGAYDSYYATVAKTLLASRAGDNDPIHVRTGWEANGEWFKWTAVGHEQEFIGAFRHFADTFHNISSRFKIEWNINYADTGINPATIYPGDSHVDVIGMDFYWTPEYQGWDPNNAFNGLKNARYGLQWLEDFAAQHGKPTSYSEWGINSDNAGPYIQKVKEWFQTHNVALESYWDVTMDKVTGLSTTNSMPNASAAFKAAFSTPLNGVSSGGTTTAPSAPTPVTVTTGDTKTSAAPGNTVWGGSGNDALTGTDGNNAFSSGSGNDWMAGGRGDDTYLDLNLGDQAYEKAGEGVDTITTWLDRFTLPDNVENLTITGTSWTTATGNGLSNIIIGNGSANIIDGRGGNDLLTGGGGRDTFVITKGMGHDTITDFRPQAWGGDADKLSFKGFGNGAKMTNIGNEFTIVSSDGSVDHFTLKGINSISSSDYAFS</sequence>
<feature type="compositionally biased region" description="Low complexity" evidence="5">
    <location>
        <begin position="287"/>
        <end position="305"/>
    </location>
</feature>
<dbReference type="InterPro" id="IPR001343">
    <property type="entry name" value="Hemolysn_Ca-bd"/>
</dbReference>
<evidence type="ECO:0000256" key="3">
    <source>
        <dbReference type="ARBA" id="ARBA00023295"/>
    </source>
</evidence>
<evidence type="ECO:0000313" key="8">
    <source>
        <dbReference type="Proteomes" id="UP000580654"/>
    </source>
</evidence>
<gene>
    <name evidence="7" type="ORF">FHS87_000031</name>
</gene>
<protein>
    <recommendedName>
        <fullName evidence="6">GH26 domain-containing protein</fullName>
    </recommendedName>
</protein>
<evidence type="ECO:0000256" key="1">
    <source>
        <dbReference type="ARBA" id="ARBA00007754"/>
    </source>
</evidence>
<dbReference type="PROSITE" id="PS51764">
    <property type="entry name" value="GH26"/>
    <property type="match status" value="1"/>
</dbReference>
<comment type="caution">
    <text evidence="7">The sequence shown here is derived from an EMBL/GenBank/DDBJ whole genome shotgun (WGS) entry which is preliminary data.</text>
</comment>
<feature type="domain" description="GH26" evidence="6">
    <location>
        <begin position="1"/>
        <end position="288"/>
    </location>
</feature>
<dbReference type="PANTHER" id="PTHR40079">
    <property type="entry name" value="MANNAN ENDO-1,4-BETA-MANNOSIDASE E-RELATED"/>
    <property type="match status" value="1"/>
</dbReference>
<evidence type="ECO:0000259" key="6">
    <source>
        <dbReference type="PROSITE" id="PS51764"/>
    </source>
</evidence>
<dbReference type="InterPro" id="IPR022790">
    <property type="entry name" value="GH26_dom"/>
</dbReference>
<dbReference type="InterPro" id="IPR000805">
    <property type="entry name" value="Glyco_hydro_26"/>
</dbReference>
<dbReference type="Pfam" id="PF02156">
    <property type="entry name" value="Glyco_hydro_26"/>
    <property type="match status" value="1"/>
</dbReference>
<keyword evidence="3 4" id="KW-0326">Glycosidase</keyword>
<feature type="active site" description="Proton donor" evidence="4">
    <location>
        <position position="112"/>
    </location>
</feature>
<dbReference type="EMBL" id="JACIJD010000001">
    <property type="protein sequence ID" value="MBB5692020.1"/>
    <property type="molecule type" value="Genomic_DNA"/>
</dbReference>